<proteinExistence type="predicted"/>
<feature type="region of interest" description="Disordered" evidence="1">
    <location>
        <begin position="221"/>
        <end position="268"/>
    </location>
</feature>
<gene>
    <name evidence="2" type="ORF">EDD18DRAFT_1308180</name>
</gene>
<dbReference type="AlphaFoldDB" id="A0AA39QCM3"/>
<dbReference type="EMBL" id="JAUEPU010000009">
    <property type="protein sequence ID" value="KAK0499839.1"/>
    <property type="molecule type" value="Genomic_DNA"/>
</dbReference>
<evidence type="ECO:0000256" key="1">
    <source>
        <dbReference type="SAM" id="MobiDB-lite"/>
    </source>
</evidence>
<organism evidence="2 3">
    <name type="scientific">Armillaria luteobubalina</name>
    <dbReference type="NCBI Taxonomy" id="153913"/>
    <lineage>
        <taxon>Eukaryota</taxon>
        <taxon>Fungi</taxon>
        <taxon>Dikarya</taxon>
        <taxon>Basidiomycota</taxon>
        <taxon>Agaricomycotina</taxon>
        <taxon>Agaricomycetes</taxon>
        <taxon>Agaricomycetidae</taxon>
        <taxon>Agaricales</taxon>
        <taxon>Marasmiineae</taxon>
        <taxon>Physalacriaceae</taxon>
        <taxon>Armillaria</taxon>
    </lineage>
</organism>
<name>A0AA39QCM3_9AGAR</name>
<feature type="compositionally biased region" description="Polar residues" evidence="1">
    <location>
        <begin position="240"/>
        <end position="261"/>
    </location>
</feature>
<dbReference type="Pfam" id="PF17104">
    <property type="entry name" value="YBL010C_LAA2"/>
    <property type="match status" value="1"/>
</dbReference>
<evidence type="ECO:0000313" key="3">
    <source>
        <dbReference type="Proteomes" id="UP001175228"/>
    </source>
</evidence>
<protein>
    <submittedName>
        <fullName evidence="2">Uncharacterized protein</fullName>
    </submittedName>
</protein>
<accession>A0AA39QCM3</accession>
<evidence type="ECO:0000313" key="2">
    <source>
        <dbReference type="EMBL" id="KAK0499839.1"/>
    </source>
</evidence>
<dbReference type="PANTHER" id="PTHR38698">
    <property type="entry name" value="EXPRESSED PROTEIN"/>
    <property type="match status" value="1"/>
</dbReference>
<dbReference type="PANTHER" id="PTHR38698:SF1">
    <property type="entry name" value="FUNGAL PROTEIN"/>
    <property type="match status" value="1"/>
</dbReference>
<dbReference type="InterPro" id="IPR031355">
    <property type="entry name" value="YBL010C/LAA2-like"/>
</dbReference>
<dbReference type="Proteomes" id="UP001175228">
    <property type="component" value="Unassembled WGS sequence"/>
</dbReference>
<keyword evidence="3" id="KW-1185">Reference proteome</keyword>
<sequence>MDDDITFGVSVWGSSAPVSILQDNPFDDRASSTIHSIHSFHSQPVDDDFDDFDNFGPPAQDPVSSADDDDFGDFGDFDTTETIPAGDNFGDELGFAVDASTAGPSSYVNWEPLRLDLVPNRSQLVQDIDDILGPLWPTSIAEVTTDDPIREMEGISQILVTSESRNLFNVVVQSPPPTKPPNWIRSRIRRQHLISLGIPVNLDEVLPPHTGGKALPALHVTTRPMSAPPGPRGPPRPGSVTASASNSRAGSPRPNHSSSLSHFGPKPELDDSKIHQLLALDSDTLTLQPLPTLERYLTELRQQTANTSARLTHLLQNRDALQQDAETYNGLIAELVGEAQKIKTGKGRAPNRRGSGMI</sequence>
<reference evidence="2" key="1">
    <citation type="submission" date="2023-06" db="EMBL/GenBank/DDBJ databases">
        <authorList>
            <consortium name="Lawrence Berkeley National Laboratory"/>
            <person name="Ahrendt S."/>
            <person name="Sahu N."/>
            <person name="Indic B."/>
            <person name="Wong-Bajracharya J."/>
            <person name="Merenyi Z."/>
            <person name="Ke H.-M."/>
            <person name="Monk M."/>
            <person name="Kocsube S."/>
            <person name="Drula E."/>
            <person name="Lipzen A."/>
            <person name="Balint B."/>
            <person name="Henrissat B."/>
            <person name="Andreopoulos B."/>
            <person name="Martin F.M."/>
            <person name="Harder C.B."/>
            <person name="Rigling D."/>
            <person name="Ford K.L."/>
            <person name="Foster G.D."/>
            <person name="Pangilinan J."/>
            <person name="Papanicolaou A."/>
            <person name="Barry K."/>
            <person name="LaButti K."/>
            <person name="Viragh M."/>
            <person name="Koriabine M."/>
            <person name="Yan M."/>
            <person name="Riley R."/>
            <person name="Champramary S."/>
            <person name="Plett K.L."/>
            <person name="Tsai I.J."/>
            <person name="Slot J."/>
            <person name="Sipos G."/>
            <person name="Plett J."/>
            <person name="Nagy L.G."/>
            <person name="Grigoriev I.V."/>
        </authorList>
    </citation>
    <scope>NUCLEOTIDE SEQUENCE</scope>
    <source>
        <strain evidence="2">HWK02</strain>
    </source>
</reference>
<feature type="compositionally biased region" description="Pro residues" evidence="1">
    <location>
        <begin position="226"/>
        <end position="237"/>
    </location>
</feature>
<comment type="caution">
    <text evidence="2">The sequence shown here is derived from an EMBL/GenBank/DDBJ whole genome shotgun (WGS) entry which is preliminary data.</text>
</comment>